<dbReference type="EMBL" id="ML213590">
    <property type="protein sequence ID" value="TFK44252.1"/>
    <property type="molecule type" value="Genomic_DNA"/>
</dbReference>
<proteinExistence type="predicted"/>
<feature type="region of interest" description="Disordered" evidence="1">
    <location>
        <begin position="124"/>
        <end position="164"/>
    </location>
</feature>
<dbReference type="OrthoDB" id="10003767at2759"/>
<evidence type="ECO:0000313" key="3">
    <source>
        <dbReference type="Proteomes" id="UP000308652"/>
    </source>
</evidence>
<dbReference type="AlphaFoldDB" id="A0A5C3MFV2"/>
<sequence>MKDLSFSLIGNPEEDDNGLLKVRPMLPSFGGVRAEADVTKKWELAGSYTTVHSYLIATIAVGFNNKYIDLGDHSYSRTCMLEAFPSETFDGPPFGGYAQYPSWITRDWDPLVYEYPNGAYGWQVKADEDPGTSGEDSELDTRNKESDTGDETDMNLFHTYPSSSPSLTLLYISVSPHTLTPPREELS</sequence>
<name>A0A5C3MFV2_9AGAR</name>
<gene>
    <name evidence="2" type="ORF">BDQ12DRAFT_717417</name>
</gene>
<evidence type="ECO:0000313" key="2">
    <source>
        <dbReference type="EMBL" id="TFK44252.1"/>
    </source>
</evidence>
<evidence type="ECO:0000256" key="1">
    <source>
        <dbReference type="SAM" id="MobiDB-lite"/>
    </source>
</evidence>
<dbReference type="Proteomes" id="UP000308652">
    <property type="component" value="Unassembled WGS sequence"/>
</dbReference>
<protein>
    <submittedName>
        <fullName evidence="2">Uncharacterized protein</fullName>
    </submittedName>
</protein>
<reference evidence="2 3" key="1">
    <citation type="journal article" date="2019" name="Nat. Ecol. Evol.">
        <title>Megaphylogeny resolves global patterns of mushroom evolution.</title>
        <authorList>
            <person name="Varga T."/>
            <person name="Krizsan K."/>
            <person name="Foldi C."/>
            <person name="Dima B."/>
            <person name="Sanchez-Garcia M."/>
            <person name="Sanchez-Ramirez S."/>
            <person name="Szollosi G.J."/>
            <person name="Szarkandi J.G."/>
            <person name="Papp V."/>
            <person name="Albert L."/>
            <person name="Andreopoulos W."/>
            <person name="Angelini C."/>
            <person name="Antonin V."/>
            <person name="Barry K.W."/>
            <person name="Bougher N.L."/>
            <person name="Buchanan P."/>
            <person name="Buyck B."/>
            <person name="Bense V."/>
            <person name="Catcheside P."/>
            <person name="Chovatia M."/>
            <person name="Cooper J."/>
            <person name="Damon W."/>
            <person name="Desjardin D."/>
            <person name="Finy P."/>
            <person name="Geml J."/>
            <person name="Haridas S."/>
            <person name="Hughes K."/>
            <person name="Justo A."/>
            <person name="Karasinski D."/>
            <person name="Kautmanova I."/>
            <person name="Kiss B."/>
            <person name="Kocsube S."/>
            <person name="Kotiranta H."/>
            <person name="LaButti K.M."/>
            <person name="Lechner B.E."/>
            <person name="Liimatainen K."/>
            <person name="Lipzen A."/>
            <person name="Lukacs Z."/>
            <person name="Mihaltcheva S."/>
            <person name="Morgado L.N."/>
            <person name="Niskanen T."/>
            <person name="Noordeloos M.E."/>
            <person name="Ohm R.A."/>
            <person name="Ortiz-Santana B."/>
            <person name="Ovrebo C."/>
            <person name="Racz N."/>
            <person name="Riley R."/>
            <person name="Savchenko A."/>
            <person name="Shiryaev A."/>
            <person name="Soop K."/>
            <person name="Spirin V."/>
            <person name="Szebenyi C."/>
            <person name="Tomsovsky M."/>
            <person name="Tulloss R.E."/>
            <person name="Uehling J."/>
            <person name="Grigoriev I.V."/>
            <person name="Vagvolgyi C."/>
            <person name="Papp T."/>
            <person name="Martin F.M."/>
            <person name="Miettinen O."/>
            <person name="Hibbett D.S."/>
            <person name="Nagy L.G."/>
        </authorList>
    </citation>
    <scope>NUCLEOTIDE SEQUENCE [LARGE SCALE GENOMIC DNA]</scope>
    <source>
        <strain evidence="2 3">CBS 166.37</strain>
    </source>
</reference>
<keyword evidence="3" id="KW-1185">Reference proteome</keyword>
<accession>A0A5C3MFV2</accession>
<organism evidence="2 3">
    <name type="scientific">Crucibulum laeve</name>
    <dbReference type="NCBI Taxonomy" id="68775"/>
    <lineage>
        <taxon>Eukaryota</taxon>
        <taxon>Fungi</taxon>
        <taxon>Dikarya</taxon>
        <taxon>Basidiomycota</taxon>
        <taxon>Agaricomycotina</taxon>
        <taxon>Agaricomycetes</taxon>
        <taxon>Agaricomycetidae</taxon>
        <taxon>Agaricales</taxon>
        <taxon>Agaricineae</taxon>
        <taxon>Nidulariaceae</taxon>
        <taxon>Crucibulum</taxon>
    </lineage>
</organism>